<comment type="caution">
    <text evidence="1">The sequence shown here is derived from an EMBL/GenBank/DDBJ whole genome shotgun (WGS) entry which is preliminary data.</text>
</comment>
<dbReference type="AlphaFoldDB" id="A0A9D4H035"/>
<keyword evidence="2" id="KW-1185">Reference proteome</keyword>
<name>A0A9D4H035_DREPO</name>
<protein>
    <submittedName>
        <fullName evidence="1">Uncharacterized protein</fullName>
    </submittedName>
</protein>
<reference evidence="1" key="2">
    <citation type="submission" date="2020-11" db="EMBL/GenBank/DDBJ databases">
        <authorList>
            <person name="McCartney M.A."/>
            <person name="Auch B."/>
            <person name="Kono T."/>
            <person name="Mallez S."/>
            <person name="Becker A."/>
            <person name="Gohl D.M."/>
            <person name="Silverstein K.A.T."/>
            <person name="Koren S."/>
            <person name="Bechman K.B."/>
            <person name="Herman A."/>
            <person name="Abrahante J.E."/>
            <person name="Garbe J."/>
        </authorList>
    </citation>
    <scope>NUCLEOTIDE SEQUENCE</scope>
    <source>
        <strain evidence="1">Duluth1</strain>
        <tissue evidence="1">Whole animal</tissue>
    </source>
</reference>
<evidence type="ECO:0000313" key="2">
    <source>
        <dbReference type="Proteomes" id="UP000828390"/>
    </source>
</evidence>
<dbReference type="Proteomes" id="UP000828390">
    <property type="component" value="Unassembled WGS sequence"/>
</dbReference>
<accession>A0A9D4H035</accession>
<proteinExistence type="predicted"/>
<reference evidence="1" key="1">
    <citation type="journal article" date="2019" name="bioRxiv">
        <title>The Genome of the Zebra Mussel, Dreissena polymorpha: A Resource for Invasive Species Research.</title>
        <authorList>
            <person name="McCartney M.A."/>
            <person name="Auch B."/>
            <person name="Kono T."/>
            <person name="Mallez S."/>
            <person name="Zhang Y."/>
            <person name="Obille A."/>
            <person name="Becker A."/>
            <person name="Abrahante J.E."/>
            <person name="Garbe J."/>
            <person name="Badalamenti J.P."/>
            <person name="Herman A."/>
            <person name="Mangelson H."/>
            <person name="Liachko I."/>
            <person name="Sullivan S."/>
            <person name="Sone E.D."/>
            <person name="Koren S."/>
            <person name="Silverstein K.A.T."/>
            <person name="Beckman K.B."/>
            <person name="Gohl D.M."/>
        </authorList>
    </citation>
    <scope>NUCLEOTIDE SEQUENCE</scope>
    <source>
        <strain evidence="1">Duluth1</strain>
        <tissue evidence="1">Whole animal</tissue>
    </source>
</reference>
<gene>
    <name evidence="1" type="ORF">DPMN_126458</name>
</gene>
<organism evidence="1 2">
    <name type="scientific">Dreissena polymorpha</name>
    <name type="common">Zebra mussel</name>
    <name type="synonym">Mytilus polymorpha</name>
    <dbReference type="NCBI Taxonomy" id="45954"/>
    <lineage>
        <taxon>Eukaryota</taxon>
        <taxon>Metazoa</taxon>
        <taxon>Spiralia</taxon>
        <taxon>Lophotrochozoa</taxon>
        <taxon>Mollusca</taxon>
        <taxon>Bivalvia</taxon>
        <taxon>Autobranchia</taxon>
        <taxon>Heteroconchia</taxon>
        <taxon>Euheterodonta</taxon>
        <taxon>Imparidentia</taxon>
        <taxon>Neoheterodontei</taxon>
        <taxon>Myida</taxon>
        <taxon>Dreissenoidea</taxon>
        <taxon>Dreissenidae</taxon>
        <taxon>Dreissena</taxon>
    </lineage>
</organism>
<dbReference type="EMBL" id="JAIWYP010000005">
    <property type="protein sequence ID" value="KAH3824621.1"/>
    <property type="molecule type" value="Genomic_DNA"/>
</dbReference>
<evidence type="ECO:0000313" key="1">
    <source>
        <dbReference type="EMBL" id="KAH3824621.1"/>
    </source>
</evidence>
<sequence length="85" mass="9703">MVREFESVAPLLGNLVHQSELRIALGTETYELNRVAAFGQVSLHERETDALPCELVKTTVDNFLQKMVVIRNAFGRTVQTFRRLQ</sequence>